<keyword evidence="9" id="KW-1185">Reference proteome</keyword>
<gene>
    <name evidence="8" type="ORF">MEUPH1_LOCUS21051</name>
</gene>
<accession>A0AAV0XD13</accession>
<dbReference type="Pfam" id="PF05485">
    <property type="entry name" value="THAP"/>
    <property type="match status" value="1"/>
</dbReference>
<evidence type="ECO:0000256" key="2">
    <source>
        <dbReference type="ARBA" id="ARBA00022723"/>
    </source>
</evidence>
<dbReference type="InterPro" id="IPR027806">
    <property type="entry name" value="HARBI1_dom"/>
</dbReference>
<evidence type="ECO:0000256" key="1">
    <source>
        <dbReference type="ARBA" id="ARBA00001968"/>
    </source>
</evidence>
<keyword evidence="4" id="KW-0862">Zinc</keyword>
<dbReference type="GO" id="GO:0003677">
    <property type="term" value="F:DNA binding"/>
    <property type="evidence" value="ECO:0007669"/>
    <property type="project" value="UniProtKB-UniRule"/>
</dbReference>
<dbReference type="AlphaFoldDB" id="A0AAV0XD13"/>
<dbReference type="PANTHER" id="PTHR23080">
    <property type="entry name" value="THAP DOMAIN PROTEIN"/>
    <property type="match status" value="1"/>
</dbReference>
<proteinExistence type="predicted"/>
<organism evidence="8 9">
    <name type="scientific">Macrosiphum euphorbiae</name>
    <name type="common">potato aphid</name>
    <dbReference type="NCBI Taxonomy" id="13131"/>
    <lineage>
        <taxon>Eukaryota</taxon>
        <taxon>Metazoa</taxon>
        <taxon>Ecdysozoa</taxon>
        <taxon>Arthropoda</taxon>
        <taxon>Hexapoda</taxon>
        <taxon>Insecta</taxon>
        <taxon>Pterygota</taxon>
        <taxon>Neoptera</taxon>
        <taxon>Paraneoptera</taxon>
        <taxon>Hemiptera</taxon>
        <taxon>Sternorrhyncha</taxon>
        <taxon>Aphidomorpha</taxon>
        <taxon>Aphidoidea</taxon>
        <taxon>Aphididae</taxon>
        <taxon>Macrosiphini</taxon>
        <taxon>Macrosiphum</taxon>
    </lineage>
</organism>
<evidence type="ECO:0000313" key="9">
    <source>
        <dbReference type="Proteomes" id="UP001160148"/>
    </source>
</evidence>
<dbReference type="InterPro" id="IPR006612">
    <property type="entry name" value="THAP_Znf"/>
</dbReference>
<comment type="caution">
    <text evidence="8">The sequence shown here is derived from an EMBL/GenBank/DDBJ whole genome shotgun (WGS) entry which is preliminary data.</text>
</comment>
<keyword evidence="3 6" id="KW-0863">Zinc-finger</keyword>
<evidence type="ECO:0000256" key="5">
    <source>
        <dbReference type="ARBA" id="ARBA00023125"/>
    </source>
</evidence>
<evidence type="ECO:0000256" key="4">
    <source>
        <dbReference type="ARBA" id="ARBA00022833"/>
    </source>
</evidence>
<dbReference type="Pfam" id="PF13613">
    <property type="entry name" value="HTH_Tnp_4"/>
    <property type="match status" value="1"/>
</dbReference>
<comment type="cofactor">
    <cofactor evidence="1">
        <name>a divalent metal cation</name>
        <dbReference type="ChEBI" id="CHEBI:60240"/>
    </cofactor>
</comment>
<dbReference type="Pfam" id="PF13359">
    <property type="entry name" value="DDE_Tnp_4"/>
    <property type="match status" value="1"/>
</dbReference>
<dbReference type="PROSITE" id="PS50950">
    <property type="entry name" value="ZF_THAP"/>
    <property type="match status" value="1"/>
</dbReference>
<dbReference type="SUPFAM" id="SSF57716">
    <property type="entry name" value="Glucocorticoid receptor-like (DNA-binding domain)"/>
    <property type="match status" value="1"/>
</dbReference>
<reference evidence="8 9" key="1">
    <citation type="submission" date="2023-01" db="EMBL/GenBank/DDBJ databases">
        <authorList>
            <person name="Whitehead M."/>
        </authorList>
    </citation>
    <scope>NUCLEOTIDE SEQUENCE [LARGE SCALE GENOMIC DNA]</scope>
</reference>
<dbReference type="Gene3D" id="6.20.210.20">
    <property type="entry name" value="THAP domain"/>
    <property type="match status" value="1"/>
</dbReference>
<keyword evidence="2" id="KW-0479">Metal-binding</keyword>
<feature type="domain" description="THAP-type" evidence="7">
    <location>
        <begin position="1"/>
        <end position="85"/>
    </location>
</feature>
<dbReference type="InterPro" id="IPR038441">
    <property type="entry name" value="THAP_Znf_sf"/>
</dbReference>
<dbReference type="GO" id="GO:0008270">
    <property type="term" value="F:zinc ion binding"/>
    <property type="evidence" value="ECO:0007669"/>
    <property type="project" value="UniProtKB-KW"/>
</dbReference>
<evidence type="ECO:0000259" key="7">
    <source>
        <dbReference type="PROSITE" id="PS50950"/>
    </source>
</evidence>
<dbReference type="PANTHER" id="PTHR23080:SF143">
    <property type="entry name" value="SI:DKEY-56D12.4"/>
    <property type="match status" value="1"/>
</dbReference>
<evidence type="ECO:0000256" key="6">
    <source>
        <dbReference type="PROSITE-ProRule" id="PRU00309"/>
    </source>
</evidence>
<protein>
    <recommendedName>
        <fullName evidence="7">THAP-type domain-containing protein</fullName>
    </recommendedName>
</protein>
<dbReference type="SMART" id="SM00980">
    <property type="entry name" value="THAP"/>
    <property type="match status" value="1"/>
</dbReference>
<evidence type="ECO:0000313" key="8">
    <source>
        <dbReference type="EMBL" id="CAI6366469.1"/>
    </source>
</evidence>
<dbReference type="EMBL" id="CARXXK010000004">
    <property type="protein sequence ID" value="CAI6366469.1"/>
    <property type="molecule type" value="Genomic_DNA"/>
</dbReference>
<evidence type="ECO:0000256" key="3">
    <source>
        <dbReference type="ARBA" id="ARBA00022771"/>
    </source>
</evidence>
<dbReference type="InterPro" id="IPR027805">
    <property type="entry name" value="Transposase_HTH_dom"/>
</dbReference>
<dbReference type="Proteomes" id="UP001160148">
    <property type="component" value="Unassembled WGS sequence"/>
</dbReference>
<keyword evidence="5 6" id="KW-0238">DNA-binding</keyword>
<sequence>MSNQICCVVGCTNTYKNTTNVSFFRFPGKPHEILQKNKWIQAVKRKSSNNQPWKPNQNSRICSEHFIDGKPSKHPNSPSFYPTIFPKIYKQNIPAQESVSRFNRLQKRKSCNTIISTNSRISNNLTVSNELVCPDVVKHTEDKSTQTSMNLINNSFEFSCVFSNNNVNTQANIVGLDSIYFKPKMVDKCEGSVNYDILEYFSGFKSLKNESHLISLCGVNFETFNIFLTYIDDQNYSKKSKEDRLLLSLVKLKLGISFTSISIFFNLHRSTCSRIFKNVLKMLAVATKKFVFWPSKKSIVSTLPQSFKQHYPNCRVIIDCTEIKTEQPPHVDQRAFMYSHYKSAFTCKFLVGIAPCGMIIFVSKAYGGRASDSFITNDSGLLNLLEPGDQVMADKGFPGIKTSVNEKNSILVMPPFMHNGVFTEDEIIRTYNIASVRIHVERSIQRIKIYNILQKIPIELLECIDNIIFVCCVMTNLQPPLIKPYP</sequence>
<name>A0AAV0XD13_9HEMI</name>